<comment type="caution">
    <text evidence="3">The sequence shown here is derived from an EMBL/GenBank/DDBJ whole genome shotgun (WGS) entry which is preliminary data.</text>
</comment>
<keyword evidence="2" id="KW-1133">Transmembrane helix</keyword>
<evidence type="ECO:0000256" key="1">
    <source>
        <dbReference type="SAM" id="MobiDB-lite"/>
    </source>
</evidence>
<keyword evidence="2" id="KW-0472">Membrane</keyword>
<feature type="transmembrane region" description="Helical" evidence="2">
    <location>
        <begin position="639"/>
        <end position="662"/>
    </location>
</feature>
<keyword evidence="2" id="KW-0812">Transmembrane</keyword>
<gene>
    <name evidence="3" type="ORF">O9K51_06909</name>
</gene>
<dbReference type="EMBL" id="JAQHRD010000005">
    <property type="protein sequence ID" value="KAJ6441114.1"/>
    <property type="molecule type" value="Genomic_DNA"/>
</dbReference>
<keyword evidence="4" id="KW-1185">Reference proteome</keyword>
<organism evidence="3 4">
    <name type="scientific">Purpureocillium lavendulum</name>
    <dbReference type="NCBI Taxonomy" id="1247861"/>
    <lineage>
        <taxon>Eukaryota</taxon>
        <taxon>Fungi</taxon>
        <taxon>Dikarya</taxon>
        <taxon>Ascomycota</taxon>
        <taxon>Pezizomycotina</taxon>
        <taxon>Sordariomycetes</taxon>
        <taxon>Hypocreomycetidae</taxon>
        <taxon>Hypocreales</taxon>
        <taxon>Ophiocordycipitaceae</taxon>
        <taxon>Purpureocillium</taxon>
    </lineage>
</organism>
<sequence length="670" mass="75116">MDTARFRRSAANTSESSDSGISVDFGPGIFSEKYRVCTPPLYQLPLTSEVYCTVDDLGDLPESLQHTFETQIASQLFDAILVPNGIMQSGQRVDGDIELRWRAPPEHPELRLLTALIMAPWSTNKRRHGPLSHLTTWEYAAMQCRDKINNHPEVNVFCGPQNNDFLIHVEIISDELCCPRYLGVADSYLNEYSSWKPAIWGVLEGLGLLQHLQTMTMLRVGFELPRESNPLTILITLSRECDRTKVWDDAESEIRQYLHRGSAPDVDVSIEWGDTFYAGFEILAPAAQNAQLYQPDVYQQKVNLGSNIGVGRYLEIQDGNTPRKIQPGCGTLGGYIEYQVAGSSKWHQAALTCYHVIRPIFPGFQLINRGIAPTQSHAPGPPQSNSLLDRLDRAGFNPTQSFPDRKQFVIEAPSRILHNHTLSAHTWVLANLEKCDLVAAAHSRALREKMVSFFDSDKQHLGYPGFGSGYLRRRNGRRMDWALVQVIRHRRGENALYSEGEWTDLIKQQSFSFHNDSIKPPRSTIRQPPQDPITPRPKAIYFGKSGVSGLIAGYMNCVKSDVCIAEDKHLGAARNSDSGAWVWNEDSQLVGMVFAGMRTASGNTQDPLTYVTPIRDVFDDIRAFSGGRITEVRVANASAVTICIYGFFFFVFFFFVFFSLGIEAAEGNGY</sequence>
<name>A0AB34FP20_9HYPO</name>
<proteinExistence type="predicted"/>
<dbReference type="Proteomes" id="UP001163105">
    <property type="component" value="Unassembled WGS sequence"/>
</dbReference>
<evidence type="ECO:0000313" key="4">
    <source>
        <dbReference type="Proteomes" id="UP001163105"/>
    </source>
</evidence>
<evidence type="ECO:0000256" key="2">
    <source>
        <dbReference type="SAM" id="Phobius"/>
    </source>
</evidence>
<evidence type="ECO:0000313" key="3">
    <source>
        <dbReference type="EMBL" id="KAJ6441114.1"/>
    </source>
</evidence>
<protein>
    <submittedName>
        <fullName evidence="3">AC transposase</fullName>
    </submittedName>
</protein>
<reference evidence="3" key="1">
    <citation type="submission" date="2023-01" db="EMBL/GenBank/DDBJ databases">
        <title>The growth and conidiation of Purpureocillium lavendulum are regulated by nitrogen source and histone H3K14 acetylation.</title>
        <authorList>
            <person name="Tang P."/>
            <person name="Han J."/>
            <person name="Zhang C."/>
            <person name="Tang P."/>
            <person name="Qi F."/>
            <person name="Zhang K."/>
            <person name="Liang L."/>
        </authorList>
    </citation>
    <scope>NUCLEOTIDE SEQUENCE</scope>
    <source>
        <strain evidence="3">YMF1.00683</strain>
    </source>
</reference>
<feature type="region of interest" description="Disordered" evidence="1">
    <location>
        <begin position="517"/>
        <end position="536"/>
    </location>
</feature>
<accession>A0AB34FP20</accession>
<dbReference type="AlphaFoldDB" id="A0AB34FP20"/>